<comment type="caution">
    <text evidence="17">The sequence shown here is derived from an EMBL/GenBank/DDBJ whole genome shotgun (WGS) entry which is preliminary data.</text>
</comment>
<dbReference type="InterPro" id="IPR034182">
    <property type="entry name" value="Kexin/furin"/>
</dbReference>
<dbReference type="EMBL" id="JAIZAY010000010">
    <property type="protein sequence ID" value="KAJ8034312.1"/>
    <property type="molecule type" value="Genomic_DNA"/>
</dbReference>
<keyword evidence="4 15" id="KW-0812">Transmembrane</keyword>
<evidence type="ECO:0000256" key="9">
    <source>
        <dbReference type="ARBA" id="ARBA00023136"/>
    </source>
</evidence>
<evidence type="ECO:0000256" key="1">
    <source>
        <dbReference type="ARBA" id="ARBA00004370"/>
    </source>
</evidence>
<dbReference type="Proteomes" id="UP001152320">
    <property type="component" value="Chromosome 10"/>
</dbReference>
<dbReference type="InterPro" id="IPR023827">
    <property type="entry name" value="Peptidase_S8_Asp-AS"/>
</dbReference>
<feature type="active site" description="Charge relay system" evidence="12 13">
    <location>
        <position position="258"/>
    </location>
</feature>
<dbReference type="Pfam" id="PF01483">
    <property type="entry name" value="P_proprotein"/>
    <property type="match status" value="1"/>
</dbReference>
<organism evidence="17 18">
    <name type="scientific">Holothuria leucospilota</name>
    <name type="common">Black long sea cucumber</name>
    <name type="synonym">Mertensiothuria leucospilota</name>
    <dbReference type="NCBI Taxonomy" id="206669"/>
    <lineage>
        <taxon>Eukaryota</taxon>
        <taxon>Metazoa</taxon>
        <taxon>Echinodermata</taxon>
        <taxon>Eleutherozoa</taxon>
        <taxon>Echinozoa</taxon>
        <taxon>Holothuroidea</taxon>
        <taxon>Aspidochirotacea</taxon>
        <taxon>Aspidochirotida</taxon>
        <taxon>Holothuriidae</taxon>
        <taxon>Holothuria</taxon>
    </lineage>
</organism>
<dbReference type="GO" id="GO:0005802">
    <property type="term" value="C:trans-Golgi network"/>
    <property type="evidence" value="ECO:0007669"/>
    <property type="project" value="TreeGrafter"/>
</dbReference>
<evidence type="ECO:0000256" key="2">
    <source>
        <dbReference type="ARBA" id="ARBA00022670"/>
    </source>
</evidence>
<keyword evidence="18" id="KW-1185">Reference proteome</keyword>
<dbReference type="PANTHER" id="PTHR42884:SF28">
    <property type="entry name" value="PROPROTEIN CONVERTASE SUBTILISIN_KEXIN TYPE 7"/>
    <property type="match status" value="1"/>
</dbReference>
<evidence type="ECO:0000256" key="12">
    <source>
        <dbReference type="PIRSR" id="PIRSR615500-1"/>
    </source>
</evidence>
<evidence type="ECO:0000313" key="18">
    <source>
        <dbReference type="Proteomes" id="UP001152320"/>
    </source>
</evidence>
<dbReference type="FunFam" id="3.40.50.200:FF:000005">
    <property type="entry name" value="Proprotein convertase subtilisin/kexin type 7"/>
    <property type="match status" value="1"/>
</dbReference>
<evidence type="ECO:0000259" key="16">
    <source>
        <dbReference type="PROSITE" id="PS51829"/>
    </source>
</evidence>
<dbReference type="InterPro" id="IPR002884">
    <property type="entry name" value="P_dom"/>
</dbReference>
<evidence type="ECO:0000256" key="5">
    <source>
        <dbReference type="ARBA" id="ARBA00022729"/>
    </source>
</evidence>
<dbReference type="InterPro" id="IPR036852">
    <property type="entry name" value="Peptidase_S8/S53_dom_sf"/>
</dbReference>
<dbReference type="OrthoDB" id="300641at2759"/>
<evidence type="ECO:0000313" key="17">
    <source>
        <dbReference type="EMBL" id="KAJ8034312.1"/>
    </source>
</evidence>
<dbReference type="Pfam" id="PF16470">
    <property type="entry name" value="S8_pro-domain"/>
    <property type="match status" value="1"/>
</dbReference>
<gene>
    <name evidence="17" type="ORF">HOLleu_21094</name>
</gene>
<evidence type="ECO:0000256" key="11">
    <source>
        <dbReference type="ARBA" id="ARBA00023180"/>
    </source>
</evidence>
<evidence type="ECO:0000256" key="3">
    <source>
        <dbReference type="ARBA" id="ARBA00022685"/>
    </source>
</evidence>
<dbReference type="AlphaFoldDB" id="A0A9Q1BX23"/>
<evidence type="ECO:0000256" key="4">
    <source>
        <dbReference type="ARBA" id="ARBA00022692"/>
    </source>
</evidence>
<dbReference type="InterPro" id="IPR038466">
    <property type="entry name" value="S8_pro-domain_sf"/>
</dbReference>
<dbReference type="InterPro" id="IPR015500">
    <property type="entry name" value="Peptidase_S8_subtilisin-rel"/>
</dbReference>
<feature type="active site" description="Charge relay system" evidence="12 13">
    <location>
        <position position="435"/>
    </location>
</feature>
<dbReference type="SUPFAM" id="SSF49785">
    <property type="entry name" value="Galactose-binding domain-like"/>
    <property type="match status" value="1"/>
</dbReference>
<dbReference type="PROSITE" id="PS51829">
    <property type="entry name" value="P_HOMO_B"/>
    <property type="match status" value="1"/>
</dbReference>
<dbReference type="Pfam" id="PF00082">
    <property type="entry name" value="Peptidase_S8"/>
    <property type="match status" value="1"/>
</dbReference>
<dbReference type="GO" id="GO:0004252">
    <property type="term" value="F:serine-type endopeptidase activity"/>
    <property type="evidence" value="ECO:0007669"/>
    <property type="project" value="UniProtKB-UniRule"/>
</dbReference>
<dbReference type="InterPro" id="IPR022398">
    <property type="entry name" value="Peptidase_S8_His-AS"/>
</dbReference>
<dbReference type="InterPro" id="IPR023828">
    <property type="entry name" value="Peptidase_S8_Ser-AS"/>
</dbReference>
<keyword evidence="10" id="KW-0865">Zymogen</keyword>
<dbReference type="PRINTS" id="PR00723">
    <property type="entry name" value="SUBTILISIN"/>
</dbReference>
<accession>A0A9Q1BX23</accession>
<keyword evidence="7 13" id="KW-0720">Serine protease</keyword>
<keyword evidence="9 15" id="KW-0472">Membrane</keyword>
<dbReference type="SUPFAM" id="SSF54897">
    <property type="entry name" value="Protease propeptides/inhibitors"/>
    <property type="match status" value="1"/>
</dbReference>
<dbReference type="PROSITE" id="PS00138">
    <property type="entry name" value="SUBTILASE_SER"/>
    <property type="match status" value="1"/>
</dbReference>
<protein>
    <submittedName>
        <fullName evidence="17">Proprotein convertase subtilisin/kexin type 7</fullName>
    </submittedName>
</protein>
<dbReference type="GO" id="GO:0000139">
    <property type="term" value="C:Golgi membrane"/>
    <property type="evidence" value="ECO:0007669"/>
    <property type="project" value="TreeGrafter"/>
</dbReference>
<dbReference type="PROSITE" id="PS00136">
    <property type="entry name" value="SUBTILASE_ASP"/>
    <property type="match status" value="1"/>
</dbReference>
<keyword evidence="11" id="KW-0325">Glycoprotein</keyword>
<feature type="transmembrane region" description="Helical" evidence="15">
    <location>
        <begin position="20"/>
        <end position="43"/>
    </location>
</feature>
<evidence type="ECO:0000256" key="15">
    <source>
        <dbReference type="SAM" id="Phobius"/>
    </source>
</evidence>
<comment type="subcellular location">
    <subcellularLocation>
        <location evidence="1">Membrane</location>
    </subcellularLocation>
</comment>
<dbReference type="InterPro" id="IPR008979">
    <property type="entry name" value="Galactose-bd-like_sf"/>
</dbReference>
<dbReference type="Gene3D" id="2.60.120.260">
    <property type="entry name" value="Galactose-binding domain-like"/>
    <property type="match status" value="1"/>
</dbReference>
<evidence type="ECO:0000256" key="13">
    <source>
        <dbReference type="PROSITE-ProRule" id="PRU01240"/>
    </source>
</evidence>
<keyword evidence="6 13" id="KW-0378">Hydrolase</keyword>
<keyword evidence="5" id="KW-0732">Signal</keyword>
<feature type="domain" description="P/Homo B" evidence="16">
    <location>
        <begin position="510"/>
        <end position="645"/>
    </location>
</feature>
<dbReference type="InterPro" id="IPR000209">
    <property type="entry name" value="Peptidase_S8/S53_dom"/>
</dbReference>
<keyword evidence="8 15" id="KW-1133">Transmembrane helix</keyword>
<proteinExistence type="inferred from homology"/>
<feature type="active site" description="Charge relay system" evidence="12 13">
    <location>
        <position position="217"/>
    </location>
</feature>
<dbReference type="PANTHER" id="PTHR42884">
    <property type="entry name" value="PROPROTEIN CONVERTASE SUBTILISIN/KEXIN-RELATED"/>
    <property type="match status" value="1"/>
</dbReference>
<evidence type="ECO:0000256" key="8">
    <source>
        <dbReference type="ARBA" id="ARBA00022989"/>
    </source>
</evidence>
<reference evidence="17" key="1">
    <citation type="submission" date="2021-10" db="EMBL/GenBank/DDBJ databases">
        <title>Tropical sea cucumber genome reveals ecological adaptation and Cuvierian tubules defense mechanism.</title>
        <authorList>
            <person name="Chen T."/>
        </authorList>
    </citation>
    <scope>NUCLEOTIDE SEQUENCE</scope>
    <source>
        <strain evidence="17">Nanhai2018</strain>
        <tissue evidence="17">Muscle</tissue>
    </source>
</reference>
<keyword evidence="3" id="KW-0165">Cleavage on pair of basic residues</keyword>
<dbReference type="Gene3D" id="3.30.70.850">
    <property type="entry name" value="Peptidase S8, pro-domain"/>
    <property type="match status" value="1"/>
</dbReference>
<name>A0A9Q1BX23_HOLLE</name>
<dbReference type="FunFam" id="2.60.120.260:FF:000026">
    <property type="entry name" value="proprotein convertase subtilisin/kexin type 7"/>
    <property type="match status" value="1"/>
</dbReference>
<comment type="similarity">
    <text evidence="13 14">Belongs to the peptidase S8 family.</text>
</comment>
<dbReference type="PROSITE" id="PS00137">
    <property type="entry name" value="SUBTILASE_HIS"/>
    <property type="match status" value="1"/>
</dbReference>
<sequence length="920" mass="101706">MVTMEAVTTVTYWSRSSNRLLARTLFFQISGLHAIAIITWIFLPVSSDSMFIPFKVLPDTYIPVPSSAMQYTLSWGVKLRSPPGVSLTENRTRFDLLANEIAQSASLINVGQVGELYGHYLFNHKLFMEALNKTLQPAVIKSIQQATETTLQEHPSVEWVHPQWVRSRSKREISFEDPMYPEQWHLHNSKTKGMDINITEIWYHNISGEGVVVAVIDDGLEWNNPDIRDNYSPEGSWDLNSGDDNPMPELHGKTQNRHGTRCAGEIAAVANNRCGVGVAYGAKVSGIRLLDGPMTDSLEATAFNKHMQINDIYSCSWGPDDDGKTVDGPHPLALAALQHGVNSGRRGRGSIFVVASGNGGKSNDNCNYDGYANSMYTITIGAVDEKGHMPFYAEECSAMLGVTFSSGANDKRNIVTTDWTLGQGKGCTNSHTGTSAAAPIAAGMIALSLQAKPCLSWRDVQHLIVYSSIKIDHDHGDWSENAAGFVHSHKHGFGLISAWHLVNAAKVWRSVPWLTSISSSRLNVNKIIPANSVPLVLEHTVSNSSARMNEVTTLEHVLVTVTLTHPSRGNLSIELTSPSGTKSMLATRRNKDKSPDGLKGWTFSTVRCWGEQPAGTWTLKIFDKSVDGGGILQEWKLVLYGSMMSPSEVQQRRQAVQESMSGEYLDTNLTEPCSFYWNPAMSEDQLLTSKTMRMLLLISALITILAAYYTLEQAFCNQEDKDKYLEEYIEEERARLERSKSSQDGSQERLMETSFQENIHSEADRNQNILPMEQPQIPVETNDSSHTIVRVDISTQCPKNAHQSSASNILLDRAEDSSNNSDITNLHSSQDTDHSGIILNQSNGVRNSRDLLLVDDFSTVQNIGITQSNMEGDLLPNQSAIFDDKVQEPLTSPVTVVSCQQVEQTQVVSELEPFLGKGPV</sequence>
<evidence type="ECO:0000256" key="10">
    <source>
        <dbReference type="ARBA" id="ARBA00023145"/>
    </source>
</evidence>
<dbReference type="Gene3D" id="3.40.50.200">
    <property type="entry name" value="Peptidase S8/S53 domain"/>
    <property type="match status" value="1"/>
</dbReference>
<evidence type="ECO:0000256" key="6">
    <source>
        <dbReference type="ARBA" id="ARBA00022801"/>
    </source>
</evidence>
<dbReference type="PROSITE" id="PS51892">
    <property type="entry name" value="SUBTILASE"/>
    <property type="match status" value="1"/>
</dbReference>
<keyword evidence="2 13" id="KW-0645">Protease</keyword>
<evidence type="ECO:0000256" key="14">
    <source>
        <dbReference type="RuleBase" id="RU003355"/>
    </source>
</evidence>
<dbReference type="CDD" id="cd04059">
    <property type="entry name" value="Peptidases_S8_Protein_convertases_Kexins_Furin-like"/>
    <property type="match status" value="1"/>
</dbReference>
<dbReference type="SUPFAM" id="SSF52743">
    <property type="entry name" value="Subtilisin-like"/>
    <property type="match status" value="1"/>
</dbReference>
<evidence type="ECO:0000256" key="7">
    <source>
        <dbReference type="ARBA" id="ARBA00022825"/>
    </source>
</evidence>
<dbReference type="GO" id="GO:0016485">
    <property type="term" value="P:protein processing"/>
    <property type="evidence" value="ECO:0007669"/>
    <property type="project" value="TreeGrafter"/>
</dbReference>
<dbReference type="InterPro" id="IPR032815">
    <property type="entry name" value="S8_pro-domain"/>
</dbReference>